<proteinExistence type="predicted"/>
<name>A0ACC6PND7_9ACTN</name>
<accession>A0ACC6PND7</accession>
<organism evidence="1 2">
    <name type="scientific">Streptomyces achmelvichensis</name>
    <dbReference type="NCBI Taxonomy" id="3134111"/>
    <lineage>
        <taxon>Bacteria</taxon>
        <taxon>Bacillati</taxon>
        <taxon>Actinomycetota</taxon>
        <taxon>Actinomycetes</taxon>
        <taxon>Kitasatosporales</taxon>
        <taxon>Streptomycetaceae</taxon>
        <taxon>Streptomyces</taxon>
    </lineage>
</organism>
<dbReference type="EMBL" id="JBBKAJ010000022">
    <property type="protein sequence ID" value="MEJ8632863.1"/>
    <property type="molecule type" value="Genomic_DNA"/>
</dbReference>
<protein>
    <submittedName>
        <fullName evidence="1">Uncharacterized protein</fullName>
    </submittedName>
</protein>
<keyword evidence="2" id="KW-1185">Reference proteome</keyword>
<comment type="caution">
    <text evidence="1">The sequence shown here is derived from an EMBL/GenBank/DDBJ whole genome shotgun (WGS) entry which is preliminary data.</text>
</comment>
<sequence>MNTRVLRTELRRSVAPWAGVVILAGALSFLYLLPGLWWNGSVRWTAQWTSMAMWTRSLLVLLWPLVVGLGALQGLRDHRSRMAELLASTPRPARHRAATLAGATALTNASAFVFLVLLGAAQVLAYAEYAHLGWLPISLVGVLSLVAGALLGMGVGRALPSALTPPVMAVGAFVFTNVLRAASEPAVPEPAVPNRLSLLSPSVAQVREVLLTLSPSVHVGQTVWLLGLAATGFALLVAATPRTRLLALSPVLAGAAIVLLVLPSDPRRTYVVDEAAAAMVCDGPVCVTKTHQARLADLAGPGKKTLRLLRDTLGGQAPDSIRESTAPREQGGTPERSRTAVLVDFDDGMIATATGENLTRALLAQGMAPHCNARSDRESGQMYEIATQSIAAGWVLGGLKPLGGTVHSVADQLELAEPVWKKLTALPRAEQLSRIKAMHAAALSCKDDGFSALNGGASQ</sequence>
<dbReference type="Proteomes" id="UP001377168">
    <property type="component" value="Unassembled WGS sequence"/>
</dbReference>
<reference evidence="1" key="1">
    <citation type="submission" date="2024-03" db="EMBL/GenBank/DDBJ databases">
        <title>Novel Streptomyces species of biotechnological and ecological value are a feature of Machair soil.</title>
        <authorList>
            <person name="Prole J.R."/>
            <person name="Goodfellow M."/>
            <person name="Allenby N."/>
            <person name="Ward A.C."/>
        </authorList>
    </citation>
    <scope>NUCLEOTIDE SEQUENCE</scope>
    <source>
        <strain evidence="1">MS2.AVA.5</strain>
    </source>
</reference>
<evidence type="ECO:0000313" key="2">
    <source>
        <dbReference type="Proteomes" id="UP001377168"/>
    </source>
</evidence>
<evidence type="ECO:0000313" key="1">
    <source>
        <dbReference type="EMBL" id="MEJ8632863.1"/>
    </source>
</evidence>
<gene>
    <name evidence="1" type="ORF">WKI67_05600</name>
</gene>